<dbReference type="EMBL" id="KE504126">
    <property type="protein sequence ID" value="EPT04563.1"/>
    <property type="molecule type" value="Genomic_DNA"/>
</dbReference>
<gene>
    <name evidence="3" type="ORF">FOMPIDRAFT_1057877</name>
</gene>
<keyword evidence="2" id="KW-0812">Transmembrane</keyword>
<organism evidence="3 4">
    <name type="scientific">Fomitopsis schrenkii</name>
    <name type="common">Brown rot fungus</name>
    <dbReference type="NCBI Taxonomy" id="2126942"/>
    <lineage>
        <taxon>Eukaryota</taxon>
        <taxon>Fungi</taxon>
        <taxon>Dikarya</taxon>
        <taxon>Basidiomycota</taxon>
        <taxon>Agaricomycotina</taxon>
        <taxon>Agaricomycetes</taxon>
        <taxon>Polyporales</taxon>
        <taxon>Fomitopsis</taxon>
    </lineage>
</organism>
<evidence type="ECO:0000256" key="1">
    <source>
        <dbReference type="SAM" id="MobiDB-lite"/>
    </source>
</evidence>
<dbReference type="InParanoid" id="S8EJZ0"/>
<feature type="transmembrane region" description="Helical" evidence="2">
    <location>
        <begin position="179"/>
        <end position="199"/>
    </location>
</feature>
<feature type="compositionally biased region" description="Basic and acidic residues" evidence="1">
    <location>
        <begin position="1"/>
        <end position="24"/>
    </location>
</feature>
<feature type="compositionally biased region" description="Polar residues" evidence="1">
    <location>
        <begin position="48"/>
        <end position="58"/>
    </location>
</feature>
<keyword evidence="2" id="KW-0472">Membrane</keyword>
<proteinExistence type="predicted"/>
<name>S8EJZ0_FOMSC</name>
<feature type="region of interest" description="Disordered" evidence="1">
    <location>
        <begin position="1"/>
        <end position="58"/>
    </location>
</feature>
<dbReference type="AlphaFoldDB" id="S8EJZ0"/>
<accession>S8EJZ0</accession>
<protein>
    <submittedName>
        <fullName evidence="3">Uncharacterized protein</fullName>
    </submittedName>
</protein>
<dbReference type="Proteomes" id="UP000015241">
    <property type="component" value="Unassembled WGS sequence"/>
</dbReference>
<evidence type="ECO:0000313" key="4">
    <source>
        <dbReference type="Proteomes" id="UP000015241"/>
    </source>
</evidence>
<evidence type="ECO:0000256" key="2">
    <source>
        <dbReference type="SAM" id="Phobius"/>
    </source>
</evidence>
<reference evidence="3 4" key="1">
    <citation type="journal article" date="2012" name="Science">
        <title>The Paleozoic origin of enzymatic lignin decomposition reconstructed from 31 fungal genomes.</title>
        <authorList>
            <person name="Floudas D."/>
            <person name="Binder M."/>
            <person name="Riley R."/>
            <person name="Barry K."/>
            <person name="Blanchette R.A."/>
            <person name="Henrissat B."/>
            <person name="Martinez A.T."/>
            <person name="Otillar R."/>
            <person name="Spatafora J.W."/>
            <person name="Yadav J.S."/>
            <person name="Aerts A."/>
            <person name="Benoit I."/>
            <person name="Boyd A."/>
            <person name="Carlson A."/>
            <person name="Copeland A."/>
            <person name="Coutinho P.M."/>
            <person name="de Vries R.P."/>
            <person name="Ferreira P."/>
            <person name="Findley K."/>
            <person name="Foster B."/>
            <person name="Gaskell J."/>
            <person name="Glotzer D."/>
            <person name="Gorecki P."/>
            <person name="Heitman J."/>
            <person name="Hesse C."/>
            <person name="Hori C."/>
            <person name="Igarashi K."/>
            <person name="Jurgens J.A."/>
            <person name="Kallen N."/>
            <person name="Kersten P."/>
            <person name="Kohler A."/>
            <person name="Kuees U."/>
            <person name="Kumar T.K.A."/>
            <person name="Kuo A."/>
            <person name="LaButti K."/>
            <person name="Larrondo L.F."/>
            <person name="Lindquist E."/>
            <person name="Ling A."/>
            <person name="Lombard V."/>
            <person name="Lucas S."/>
            <person name="Lundell T."/>
            <person name="Martin R."/>
            <person name="McLaughlin D.J."/>
            <person name="Morgenstern I."/>
            <person name="Morin E."/>
            <person name="Murat C."/>
            <person name="Nagy L.G."/>
            <person name="Nolan M."/>
            <person name="Ohm R.A."/>
            <person name="Patyshakuliyeva A."/>
            <person name="Rokas A."/>
            <person name="Ruiz-Duenas F.J."/>
            <person name="Sabat G."/>
            <person name="Salamov A."/>
            <person name="Samejima M."/>
            <person name="Schmutz J."/>
            <person name="Slot J.C."/>
            <person name="St John F."/>
            <person name="Stenlid J."/>
            <person name="Sun H."/>
            <person name="Sun S."/>
            <person name="Syed K."/>
            <person name="Tsang A."/>
            <person name="Wiebenga A."/>
            <person name="Young D."/>
            <person name="Pisabarro A."/>
            <person name="Eastwood D.C."/>
            <person name="Martin F."/>
            <person name="Cullen D."/>
            <person name="Grigoriev I.V."/>
            <person name="Hibbett D.S."/>
        </authorList>
    </citation>
    <scope>NUCLEOTIDE SEQUENCE</scope>
    <source>
        <strain evidence="4">FP-58527</strain>
    </source>
</reference>
<evidence type="ECO:0000313" key="3">
    <source>
        <dbReference type="EMBL" id="EPT04563.1"/>
    </source>
</evidence>
<dbReference type="OrthoDB" id="10407393at2759"/>
<dbReference type="HOGENOM" id="CLU_1142621_0_0_1"/>
<keyword evidence="2" id="KW-1133">Transmembrane helix</keyword>
<sequence length="243" mass="26796">MDPTHDVSRGLWSELRHDDERDSLPEPGMPHAESEESAPCPPDEEPTASGSENAPPQTTLEPRAQEHAVLKASPSEAYIPLITNPFLIYPIPEPTVMVDPSTGSTLYPSQCVPTPTLIENVATTSAPIPSGEAALSSAAANHTSLRTFTAHAHPWTIDAMPPPGEQPSPPNSLVVKVRIVLLLLGVLIYIIFWLCRALLRRAKRAWRHLRQRSHGEQLEANDEPRVEPVLQPMLNPHVHLNHW</sequence>
<keyword evidence="4" id="KW-1185">Reference proteome</keyword>